<reference evidence="1" key="1">
    <citation type="submission" date="2011-11" db="EMBL/GenBank/DDBJ databases">
        <title>Improved High-Quality Draft sequence of Desulfovibrio sp. U5L.</title>
        <authorList>
            <consortium name="US DOE Joint Genome Institute"/>
            <person name="Lucas S."/>
            <person name="Han J."/>
            <person name="Lapidus A."/>
            <person name="Cheng J.-F."/>
            <person name="Goodwin L."/>
            <person name="Pitluck S."/>
            <person name="Peters L."/>
            <person name="Ovchinnikova G."/>
            <person name="Held B."/>
            <person name="Detter J.C."/>
            <person name="Han C."/>
            <person name="Tapia R."/>
            <person name="Land M."/>
            <person name="Hauser L."/>
            <person name="Kyrpides N."/>
            <person name="Ivanova N."/>
            <person name="Pagani I."/>
            <person name="Gabster J."/>
            <person name="Walker C."/>
            <person name="Stolyar S."/>
            <person name="Stahl D."/>
            <person name="Arkin A."/>
            <person name="Dehal P."/>
            <person name="Hazen T."/>
            <person name="Woyke T."/>
        </authorList>
    </citation>
    <scope>NUCLEOTIDE SEQUENCE [LARGE SCALE GENOMIC DNA]</scope>
    <source>
        <strain evidence="1">U5L</strain>
    </source>
</reference>
<dbReference type="EMBL" id="JH600068">
    <property type="protein sequence ID" value="EIG55634.1"/>
    <property type="molecule type" value="Genomic_DNA"/>
</dbReference>
<dbReference type="STRING" id="596152.DesU5LDRAFT_4035"/>
<gene>
    <name evidence="1" type="ORF">DesU5LDRAFT_4035</name>
</gene>
<dbReference type="HOGENOM" id="CLU_2632332_0_0_7"/>
<name>I2Q778_9BACT</name>
<evidence type="ECO:0000313" key="1">
    <source>
        <dbReference type="EMBL" id="EIG55634.1"/>
    </source>
</evidence>
<sequence length="89" mass="9671">MHVPNATDPVWEDLVTGKRANSLRFLAAKILLARLTRAVGADLSPDTIRTSAEQLHAIFANNQNMPTVQEDLRAILDRQDPAAASPPVS</sequence>
<protein>
    <submittedName>
        <fullName evidence="1">Uncharacterized protein</fullName>
    </submittedName>
</protein>
<organism evidence="1">
    <name type="scientific">Desulfovibrio sp. U5L</name>
    <dbReference type="NCBI Taxonomy" id="596152"/>
    <lineage>
        <taxon>Bacteria</taxon>
        <taxon>Pseudomonadati</taxon>
        <taxon>Thermodesulfobacteriota</taxon>
        <taxon>Desulfovibrionia</taxon>
        <taxon>Desulfovibrionales</taxon>
        <taxon>Desulfovibrionaceae</taxon>
        <taxon>Desulfovibrio</taxon>
    </lineage>
</organism>
<accession>I2Q778</accession>
<dbReference type="AlphaFoldDB" id="I2Q778"/>
<proteinExistence type="predicted"/>
<dbReference type="OrthoDB" id="5458712at2"/>